<evidence type="ECO:0000313" key="3">
    <source>
        <dbReference type="Proteomes" id="UP000614350"/>
    </source>
</evidence>
<sequence length="128" mass="15292">MNETKIEYPKRHQDRSDPLKNRQTDLVLSLLLATRRNAPIPVCNYRVPPSVRNNINKKESKEKRKKSKKRPTRHPCSHLMRINLLVEFRVSQFIEFGHHTWLGIKFERVQPFRGRVQDTNELQRSHIS</sequence>
<feature type="region of interest" description="Disordered" evidence="1">
    <location>
        <begin position="1"/>
        <end position="21"/>
    </location>
</feature>
<dbReference type="AlphaFoldDB" id="A0A834MZY7"/>
<reference evidence="2" key="1">
    <citation type="journal article" date="2020" name="G3 (Bethesda)">
        <title>High-Quality Assemblies for Three Invasive Social Wasps from the &lt;i&gt;Vespula&lt;/i&gt; Genus.</title>
        <authorList>
            <person name="Harrop T.W.R."/>
            <person name="Guhlin J."/>
            <person name="McLaughlin G.M."/>
            <person name="Permina E."/>
            <person name="Stockwell P."/>
            <person name="Gilligan J."/>
            <person name="Le Lec M.F."/>
            <person name="Gruber M.A.M."/>
            <person name="Quinn O."/>
            <person name="Lovegrove M."/>
            <person name="Duncan E.J."/>
            <person name="Remnant E.J."/>
            <person name="Van Eeckhoven J."/>
            <person name="Graham B."/>
            <person name="Knapp R.A."/>
            <person name="Langford K.W."/>
            <person name="Kronenberg Z."/>
            <person name="Press M.O."/>
            <person name="Eacker S.M."/>
            <person name="Wilson-Rankin E.E."/>
            <person name="Purcell J."/>
            <person name="Lester P.J."/>
            <person name="Dearden P.K."/>
        </authorList>
    </citation>
    <scope>NUCLEOTIDE SEQUENCE</scope>
    <source>
        <strain evidence="2">Marl-1</strain>
    </source>
</reference>
<comment type="caution">
    <text evidence="2">The sequence shown here is derived from an EMBL/GenBank/DDBJ whole genome shotgun (WGS) entry which is preliminary data.</text>
</comment>
<organism evidence="2 3">
    <name type="scientific">Vespula vulgaris</name>
    <name type="common">Yellow jacket</name>
    <name type="synonym">Wasp</name>
    <dbReference type="NCBI Taxonomy" id="7454"/>
    <lineage>
        <taxon>Eukaryota</taxon>
        <taxon>Metazoa</taxon>
        <taxon>Ecdysozoa</taxon>
        <taxon>Arthropoda</taxon>
        <taxon>Hexapoda</taxon>
        <taxon>Insecta</taxon>
        <taxon>Pterygota</taxon>
        <taxon>Neoptera</taxon>
        <taxon>Endopterygota</taxon>
        <taxon>Hymenoptera</taxon>
        <taxon>Apocrita</taxon>
        <taxon>Aculeata</taxon>
        <taxon>Vespoidea</taxon>
        <taxon>Vespidae</taxon>
        <taxon>Vespinae</taxon>
        <taxon>Vespula</taxon>
    </lineage>
</organism>
<feature type="region of interest" description="Disordered" evidence="1">
    <location>
        <begin position="44"/>
        <end position="75"/>
    </location>
</feature>
<evidence type="ECO:0000256" key="1">
    <source>
        <dbReference type="SAM" id="MobiDB-lite"/>
    </source>
</evidence>
<accession>A0A834MZY7</accession>
<feature type="compositionally biased region" description="Basic residues" evidence="1">
    <location>
        <begin position="63"/>
        <end position="75"/>
    </location>
</feature>
<evidence type="ECO:0000313" key="2">
    <source>
        <dbReference type="EMBL" id="KAF7389088.1"/>
    </source>
</evidence>
<protein>
    <submittedName>
        <fullName evidence="2">Uncharacterized protein</fullName>
    </submittedName>
</protein>
<name>A0A834MZY7_VESVU</name>
<dbReference type="EMBL" id="JACSEA010000011">
    <property type="protein sequence ID" value="KAF7389088.1"/>
    <property type="molecule type" value="Genomic_DNA"/>
</dbReference>
<proteinExistence type="predicted"/>
<dbReference type="Proteomes" id="UP000614350">
    <property type="component" value="Unassembled WGS sequence"/>
</dbReference>
<gene>
    <name evidence="2" type="ORF">HZH66_010225</name>
</gene>
<keyword evidence="3" id="KW-1185">Reference proteome</keyword>